<keyword evidence="8 11" id="KW-0067">ATP-binding</keyword>
<dbReference type="PANTHER" id="PTHR43599">
    <property type="entry name" value="MULTIFUNCTIONAL PROTEIN ADE2"/>
    <property type="match status" value="1"/>
</dbReference>
<evidence type="ECO:0000313" key="13">
    <source>
        <dbReference type="EMBL" id="TGG92680.1"/>
    </source>
</evidence>
<evidence type="ECO:0000256" key="10">
    <source>
        <dbReference type="ARBA" id="ARBA00048475"/>
    </source>
</evidence>
<comment type="similarity">
    <text evidence="2 11">Belongs to the SAICAR synthetase family.</text>
</comment>
<dbReference type="PROSITE" id="PS01057">
    <property type="entry name" value="SAICAR_SYNTHETASE_1"/>
    <property type="match status" value="1"/>
</dbReference>
<dbReference type="GO" id="GO:0006189">
    <property type="term" value="P:'de novo' IMP biosynthetic process"/>
    <property type="evidence" value="ECO:0007669"/>
    <property type="project" value="UniProtKB-UniRule"/>
</dbReference>
<dbReference type="Gene3D" id="3.30.200.20">
    <property type="entry name" value="Phosphorylase Kinase, domain 1"/>
    <property type="match status" value="1"/>
</dbReference>
<evidence type="ECO:0000256" key="6">
    <source>
        <dbReference type="ARBA" id="ARBA00022741"/>
    </source>
</evidence>
<evidence type="ECO:0000259" key="12">
    <source>
        <dbReference type="Pfam" id="PF01259"/>
    </source>
</evidence>
<evidence type="ECO:0000256" key="3">
    <source>
        <dbReference type="ARBA" id="ARBA00012217"/>
    </source>
</evidence>
<dbReference type="UniPathway" id="UPA00074">
    <property type="reaction ID" value="UER00131"/>
</dbReference>
<dbReference type="InterPro" id="IPR001636">
    <property type="entry name" value="SAICAR_synth"/>
</dbReference>
<comment type="pathway">
    <text evidence="1 11">Purine metabolism; IMP biosynthesis via de novo pathway; 5-amino-1-(5-phospho-D-ribosyl)imidazole-4-carboxamide from 5-amino-1-(5-phospho-D-ribosyl)imidazole-4-carboxylate: step 1/2.</text>
</comment>
<comment type="catalytic activity">
    <reaction evidence="10 11">
        <text>5-amino-1-(5-phospho-D-ribosyl)imidazole-4-carboxylate + L-aspartate + ATP = (2S)-2-[5-amino-1-(5-phospho-beta-D-ribosyl)imidazole-4-carboxamido]succinate + ADP + phosphate + 2 H(+)</text>
        <dbReference type="Rhea" id="RHEA:22628"/>
        <dbReference type="ChEBI" id="CHEBI:15378"/>
        <dbReference type="ChEBI" id="CHEBI:29991"/>
        <dbReference type="ChEBI" id="CHEBI:30616"/>
        <dbReference type="ChEBI" id="CHEBI:43474"/>
        <dbReference type="ChEBI" id="CHEBI:58443"/>
        <dbReference type="ChEBI" id="CHEBI:77657"/>
        <dbReference type="ChEBI" id="CHEBI:456216"/>
        <dbReference type="EC" id="6.3.2.6"/>
    </reaction>
</comment>
<accession>A0A524RNU8</accession>
<comment type="caution">
    <text evidence="13">The sequence shown here is derived from an EMBL/GenBank/DDBJ whole genome shotgun (WGS) entry which is preliminary data.</text>
</comment>
<dbReference type="InterPro" id="IPR028923">
    <property type="entry name" value="SAICAR_synt/ADE2_N"/>
</dbReference>
<sequence>MARPADIGDLLYEGKAKRIHATSREGVVAIEFKDAATAFNARRRAELQGKGRLNCLIAAHLFEALEQAGIPTHYLGLLNDNWMAARAVEIIPIEVVIRNRAAGSICKQLPIAPATLIEPPLLDLYYKDDALDDPLLSDARLTMLGIVSEVQRHAIECLARRVNDRLRQTFARARLDLVDFKIELGLTPQGQLVVADEISPDSCRLWKLDPDSDANDRILDKDRFRRNLGNVIKAYGEVLKRVQELGLHPTPYR</sequence>
<dbReference type="EC" id="6.3.2.6" evidence="3 11"/>
<dbReference type="GO" id="GO:0009236">
    <property type="term" value="P:cobalamin biosynthetic process"/>
    <property type="evidence" value="ECO:0007669"/>
    <property type="project" value="InterPro"/>
</dbReference>
<feature type="domain" description="SAICAR synthetase/ADE2 N-terminal" evidence="12">
    <location>
        <begin position="10"/>
        <end position="241"/>
    </location>
</feature>
<dbReference type="GO" id="GO:0004639">
    <property type="term" value="F:phosphoribosylaminoimidazolesuccinocarboxamide synthase activity"/>
    <property type="evidence" value="ECO:0007669"/>
    <property type="project" value="UniProtKB-UniRule"/>
</dbReference>
<proteinExistence type="inferred from homology"/>
<dbReference type="GO" id="GO:0005524">
    <property type="term" value="F:ATP binding"/>
    <property type="evidence" value="ECO:0007669"/>
    <property type="project" value="UniProtKB-KW"/>
</dbReference>
<evidence type="ECO:0000256" key="5">
    <source>
        <dbReference type="ARBA" id="ARBA00022598"/>
    </source>
</evidence>
<keyword evidence="5 11" id="KW-0436">Ligase</keyword>
<dbReference type="Gene3D" id="3.30.470.20">
    <property type="entry name" value="ATP-grasp fold, B domain"/>
    <property type="match status" value="1"/>
</dbReference>
<evidence type="ECO:0000256" key="11">
    <source>
        <dbReference type="HAMAP-Rule" id="MF_00137"/>
    </source>
</evidence>
<dbReference type="NCBIfam" id="TIGR00081">
    <property type="entry name" value="purC"/>
    <property type="match status" value="1"/>
</dbReference>
<dbReference type="Proteomes" id="UP000317990">
    <property type="component" value="Unassembled WGS sequence"/>
</dbReference>
<name>A0A524RNU8_9CHRO</name>
<evidence type="ECO:0000256" key="2">
    <source>
        <dbReference type="ARBA" id="ARBA00010190"/>
    </source>
</evidence>
<dbReference type="InterPro" id="IPR050089">
    <property type="entry name" value="SAICAR_synthetase"/>
</dbReference>
<organism evidence="13 14">
    <name type="scientific">Aphanocapsa feldmannii 277cV</name>
    <dbReference type="NCBI Taxonomy" id="2507553"/>
    <lineage>
        <taxon>Bacteria</taxon>
        <taxon>Bacillati</taxon>
        <taxon>Cyanobacteriota</taxon>
        <taxon>Cyanophyceae</taxon>
        <taxon>Oscillatoriophycideae</taxon>
        <taxon>Chroococcales</taxon>
        <taxon>Microcystaceae</taxon>
        <taxon>Aphanocapsa</taxon>
    </lineage>
</organism>
<evidence type="ECO:0000256" key="1">
    <source>
        <dbReference type="ARBA" id="ARBA00004672"/>
    </source>
</evidence>
<dbReference type="PANTHER" id="PTHR43599:SF3">
    <property type="entry name" value="SI:DKEY-6E2.2"/>
    <property type="match status" value="1"/>
</dbReference>
<keyword evidence="6 11" id="KW-0547">Nucleotide-binding</keyword>
<evidence type="ECO:0000256" key="9">
    <source>
        <dbReference type="ARBA" id="ARBA00030409"/>
    </source>
</evidence>
<dbReference type="InterPro" id="IPR018236">
    <property type="entry name" value="SAICAR_synthetase_CS"/>
</dbReference>
<evidence type="ECO:0000256" key="7">
    <source>
        <dbReference type="ARBA" id="ARBA00022755"/>
    </source>
</evidence>
<dbReference type="HAMAP" id="MF_00137">
    <property type="entry name" value="SAICAR_synth"/>
    <property type="match status" value="1"/>
</dbReference>
<dbReference type="Pfam" id="PF01259">
    <property type="entry name" value="SAICAR_synt"/>
    <property type="match status" value="1"/>
</dbReference>
<dbReference type="SUPFAM" id="SSF56104">
    <property type="entry name" value="SAICAR synthase-like"/>
    <property type="match status" value="1"/>
</dbReference>
<dbReference type="AlphaFoldDB" id="A0A524RNU8"/>
<protein>
    <recommendedName>
        <fullName evidence="4 11">Phosphoribosylaminoimidazole-succinocarboxamide synthase</fullName>
        <ecNumber evidence="3 11">6.3.2.6</ecNumber>
    </recommendedName>
    <alternativeName>
        <fullName evidence="9 11">SAICAR synthetase</fullName>
    </alternativeName>
</protein>
<evidence type="ECO:0000256" key="4">
    <source>
        <dbReference type="ARBA" id="ARBA00016460"/>
    </source>
</evidence>
<dbReference type="InterPro" id="IPR033934">
    <property type="entry name" value="SAICAR_synt_PurC"/>
</dbReference>
<gene>
    <name evidence="11" type="primary">purC</name>
    <name evidence="13" type="ORF">ERJ67_05645</name>
</gene>
<dbReference type="EMBL" id="SRMO01000059">
    <property type="protein sequence ID" value="TGG92680.1"/>
    <property type="molecule type" value="Genomic_DNA"/>
</dbReference>
<dbReference type="CDD" id="cd01415">
    <property type="entry name" value="SAICAR_synt_PurC"/>
    <property type="match status" value="1"/>
</dbReference>
<evidence type="ECO:0000256" key="8">
    <source>
        <dbReference type="ARBA" id="ARBA00022840"/>
    </source>
</evidence>
<evidence type="ECO:0000313" key="14">
    <source>
        <dbReference type="Proteomes" id="UP000317990"/>
    </source>
</evidence>
<keyword evidence="7 11" id="KW-0658">Purine biosynthesis</keyword>
<reference evidence="13 14" key="1">
    <citation type="journal article" date="2019" name="mSystems">
        <title>Life at home and on the roam: Genomic adaptions reflect the dual lifestyle of an intracellular, facultative symbiont.</title>
        <authorList>
            <person name="Burgsdorf I."/>
        </authorList>
    </citation>
    <scope>NUCLEOTIDE SEQUENCE [LARGE SCALE GENOMIC DNA]</scope>
    <source>
        <strain evidence="13">277cV</strain>
    </source>
</reference>